<feature type="region of interest" description="Disordered" evidence="4">
    <location>
        <begin position="1"/>
        <end position="44"/>
    </location>
</feature>
<name>A0A7K5KDD8_9TYRA</name>
<dbReference type="AlphaFoldDB" id="A0A7K5KDD8"/>
<dbReference type="InterPro" id="IPR029054">
    <property type="entry name" value="dUTPase-like"/>
</dbReference>
<protein>
    <submittedName>
        <fullName evidence="6">POK9 protein</fullName>
    </submittedName>
</protein>
<dbReference type="CDD" id="cd07557">
    <property type="entry name" value="trimeric_dUTPase"/>
    <property type="match status" value="1"/>
</dbReference>
<dbReference type="PANTHER" id="PTHR19422:SF123">
    <property type="entry name" value="RT1 CLASS I, LOCUS CE15"/>
    <property type="match status" value="1"/>
</dbReference>
<comment type="caution">
    <text evidence="6">The sequence shown here is derived from an EMBL/GenBank/DDBJ whole genome shotgun (WGS) entry which is preliminary data.</text>
</comment>
<keyword evidence="2" id="KW-0064">Aspartyl protease</keyword>
<evidence type="ECO:0000313" key="7">
    <source>
        <dbReference type="Proteomes" id="UP000525714"/>
    </source>
</evidence>
<dbReference type="EMBL" id="VYZC01000566">
    <property type="protein sequence ID" value="NWT03871.1"/>
    <property type="molecule type" value="Genomic_DNA"/>
</dbReference>
<sequence length="276" mass="29531">HHPCLSHATGTREEQHEPPKPRQDTSSYSPAPVTDSYQPSDLQPATNGSLGLDLVAAVDNTLMTNQSKCIPMNGRGPITINSQPVGTLFIGRSSITLSGLFVLMGLIDADYTGEIKIMVYTPYPPICVKKGQRIVQLIPLPQLVKGMTPLKQEDRGQHSFGSSGNSALTVLDLNSRPRRKISIQFQGSSHALTVLLDTGVDVSIITPAAWPKDWPILSSTATITRVGGFTAASRSPPVNVSTEDRTAQVVFSIVQLPPGGQCLLGRDALAQLGFVL</sequence>
<dbReference type="InterPro" id="IPR001995">
    <property type="entry name" value="Peptidase_A2_cat"/>
</dbReference>
<dbReference type="InterPro" id="IPR018061">
    <property type="entry name" value="Retropepsins"/>
</dbReference>
<keyword evidence="3" id="KW-0378">Hydrolase</keyword>
<evidence type="ECO:0000256" key="4">
    <source>
        <dbReference type="SAM" id="MobiDB-lite"/>
    </source>
</evidence>
<feature type="non-terminal residue" evidence="6">
    <location>
        <position position="1"/>
    </location>
</feature>
<dbReference type="SUPFAM" id="SSF51283">
    <property type="entry name" value="dUTPase-like"/>
    <property type="match status" value="1"/>
</dbReference>
<dbReference type="Gene3D" id="2.40.70.10">
    <property type="entry name" value="Acid Proteases"/>
    <property type="match status" value="1"/>
</dbReference>
<dbReference type="PROSITE" id="PS00141">
    <property type="entry name" value="ASP_PROTEASE"/>
    <property type="match status" value="1"/>
</dbReference>
<dbReference type="InterPro" id="IPR021109">
    <property type="entry name" value="Peptidase_aspartic_dom_sf"/>
</dbReference>
<feature type="compositionally biased region" description="Polar residues" evidence="4">
    <location>
        <begin position="24"/>
        <end position="44"/>
    </location>
</feature>
<reference evidence="6 7" key="1">
    <citation type="submission" date="2019-09" db="EMBL/GenBank/DDBJ databases">
        <title>Bird 10,000 Genomes (B10K) Project - Family phase.</title>
        <authorList>
            <person name="Zhang G."/>
        </authorList>
    </citation>
    <scope>NUCLEOTIDE SEQUENCE [LARGE SCALE GENOMIC DNA]</scope>
    <source>
        <strain evidence="6">B10K-DU-003-16</strain>
        <tissue evidence="6">Mixed tissue sample</tissue>
    </source>
</reference>
<accession>A0A7K5KDD8</accession>
<evidence type="ECO:0000256" key="1">
    <source>
        <dbReference type="ARBA" id="ARBA00022670"/>
    </source>
</evidence>
<evidence type="ECO:0000259" key="5">
    <source>
        <dbReference type="PROSITE" id="PS50175"/>
    </source>
</evidence>
<keyword evidence="1" id="KW-0645">Protease</keyword>
<proteinExistence type="predicted"/>
<feature type="compositionally biased region" description="Basic and acidic residues" evidence="4">
    <location>
        <begin position="10"/>
        <end position="23"/>
    </location>
</feature>
<feature type="non-terminal residue" evidence="6">
    <location>
        <position position="276"/>
    </location>
</feature>
<dbReference type="InterPro" id="IPR033704">
    <property type="entry name" value="dUTPase_trimeric"/>
</dbReference>
<dbReference type="Pfam" id="PF00077">
    <property type="entry name" value="RVP"/>
    <property type="match status" value="1"/>
</dbReference>
<dbReference type="Proteomes" id="UP000525714">
    <property type="component" value="Unassembled WGS sequence"/>
</dbReference>
<evidence type="ECO:0000313" key="6">
    <source>
        <dbReference type="EMBL" id="NWT03871.1"/>
    </source>
</evidence>
<dbReference type="SUPFAM" id="SSF50630">
    <property type="entry name" value="Acid proteases"/>
    <property type="match status" value="1"/>
</dbReference>
<dbReference type="GO" id="GO:0006508">
    <property type="term" value="P:proteolysis"/>
    <property type="evidence" value="ECO:0007669"/>
    <property type="project" value="UniProtKB-KW"/>
</dbReference>
<dbReference type="PROSITE" id="PS50175">
    <property type="entry name" value="ASP_PROT_RETROV"/>
    <property type="match status" value="1"/>
</dbReference>
<dbReference type="InterPro" id="IPR001969">
    <property type="entry name" value="Aspartic_peptidase_AS"/>
</dbReference>
<dbReference type="InterPro" id="IPR036157">
    <property type="entry name" value="dUTPase-like_sf"/>
</dbReference>
<dbReference type="Pfam" id="PF00692">
    <property type="entry name" value="dUTPase"/>
    <property type="match status" value="1"/>
</dbReference>
<evidence type="ECO:0000256" key="2">
    <source>
        <dbReference type="ARBA" id="ARBA00022750"/>
    </source>
</evidence>
<gene>
    <name evidence="6" type="primary">Ervk9_2</name>
    <name evidence="6" type="ORF">MIOMAC_R05313</name>
</gene>
<dbReference type="InterPro" id="IPR051592">
    <property type="entry name" value="HERV-K_Pro_peptidase_A2"/>
</dbReference>
<organism evidence="6 7">
    <name type="scientific">Mionectes macconnelli</name>
    <name type="common">McConnell's flycatcher</name>
    <dbReference type="NCBI Taxonomy" id="254557"/>
    <lineage>
        <taxon>Eukaryota</taxon>
        <taxon>Metazoa</taxon>
        <taxon>Chordata</taxon>
        <taxon>Craniata</taxon>
        <taxon>Vertebrata</taxon>
        <taxon>Euteleostomi</taxon>
        <taxon>Archelosauria</taxon>
        <taxon>Archosauria</taxon>
        <taxon>Dinosauria</taxon>
        <taxon>Saurischia</taxon>
        <taxon>Theropoda</taxon>
        <taxon>Coelurosauria</taxon>
        <taxon>Aves</taxon>
        <taxon>Neognathae</taxon>
        <taxon>Neoaves</taxon>
        <taxon>Telluraves</taxon>
        <taxon>Australaves</taxon>
        <taxon>Passeriformes</taxon>
        <taxon>Tyrannidae</taxon>
        <taxon>Mionectes</taxon>
    </lineage>
</organism>
<feature type="domain" description="Peptidase A2" evidence="5">
    <location>
        <begin position="192"/>
        <end position="268"/>
    </location>
</feature>
<dbReference type="GO" id="GO:0004190">
    <property type="term" value="F:aspartic-type endopeptidase activity"/>
    <property type="evidence" value="ECO:0007669"/>
    <property type="project" value="UniProtKB-KW"/>
</dbReference>
<dbReference type="Gene3D" id="2.70.40.10">
    <property type="match status" value="1"/>
</dbReference>
<keyword evidence="7" id="KW-1185">Reference proteome</keyword>
<evidence type="ECO:0000256" key="3">
    <source>
        <dbReference type="ARBA" id="ARBA00022801"/>
    </source>
</evidence>
<dbReference type="PANTHER" id="PTHR19422">
    <property type="entry name" value="GAG RETROVIRAL POLYPROTEIN"/>
    <property type="match status" value="1"/>
</dbReference>